<dbReference type="RefSeq" id="WP_144702110.1">
    <property type="nucleotide sequence ID" value="NZ_VNJJ01000006.1"/>
</dbReference>
<dbReference type="GO" id="GO:0008146">
    <property type="term" value="F:sulfotransferase activity"/>
    <property type="evidence" value="ECO:0007669"/>
    <property type="project" value="TreeGrafter"/>
</dbReference>
<comment type="caution">
    <text evidence="3">The sequence shown here is derived from an EMBL/GenBank/DDBJ whole genome shotgun (WGS) entry which is preliminary data.</text>
</comment>
<dbReference type="FunFam" id="3.40.50.720:FF:000080">
    <property type="entry name" value="Thiazole biosynthesis adenylyltransferase ThiF"/>
    <property type="match status" value="1"/>
</dbReference>
<evidence type="ECO:0000313" key="4">
    <source>
        <dbReference type="Proteomes" id="UP000316330"/>
    </source>
</evidence>
<dbReference type="EMBL" id="VNJJ01000006">
    <property type="protein sequence ID" value="TVX99822.1"/>
    <property type="molecule type" value="Genomic_DNA"/>
</dbReference>
<protein>
    <submittedName>
        <fullName evidence="3">Thiamine biosynthesis protein ThiF</fullName>
    </submittedName>
</protein>
<evidence type="ECO:0000259" key="2">
    <source>
        <dbReference type="Pfam" id="PF00899"/>
    </source>
</evidence>
<accession>A0A559JIX7</accession>
<dbReference type="InterPro" id="IPR035985">
    <property type="entry name" value="Ubiquitin-activating_enz"/>
</dbReference>
<name>A0A559JIX7_9BACL</name>
<dbReference type="Proteomes" id="UP000316330">
    <property type="component" value="Unassembled WGS sequence"/>
</dbReference>
<gene>
    <name evidence="3" type="ORF">FPZ45_12830</name>
</gene>
<organism evidence="3 4">
    <name type="scientific">Cohnella terricola</name>
    <dbReference type="NCBI Taxonomy" id="1289167"/>
    <lineage>
        <taxon>Bacteria</taxon>
        <taxon>Bacillati</taxon>
        <taxon>Bacillota</taxon>
        <taxon>Bacilli</taxon>
        <taxon>Bacillales</taxon>
        <taxon>Paenibacillaceae</taxon>
        <taxon>Cohnella</taxon>
    </lineage>
</organism>
<evidence type="ECO:0000256" key="1">
    <source>
        <dbReference type="ARBA" id="ARBA00009919"/>
    </source>
</evidence>
<dbReference type="InterPro" id="IPR045886">
    <property type="entry name" value="ThiF/MoeB/HesA"/>
</dbReference>
<dbReference type="SUPFAM" id="SSF69572">
    <property type="entry name" value="Activating enzymes of the ubiquitin-like proteins"/>
    <property type="match status" value="1"/>
</dbReference>
<feature type="domain" description="THIF-type NAD/FAD binding fold" evidence="2">
    <location>
        <begin position="11"/>
        <end position="251"/>
    </location>
</feature>
<proteinExistence type="inferred from homology"/>
<comment type="similarity">
    <text evidence="1">Belongs to the HesA/MoeB/ThiF family.</text>
</comment>
<dbReference type="Pfam" id="PF00899">
    <property type="entry name" value="ThiF"/>
    <property type="match status" value="1"/>
</dbReference>
<dbReference type="GO" id="GO:0004792">
    <property type="term" value="F:thiosulfate-cyanide sulfurtransferase activity"/>
    <property type="evidence" value="ECO:0007669"/>
    <property type="project" value="TreeGrafter"/>
</dbReference>
<dbReference type="Gene3D" id="3.40.50.720">
    <property type="entry name" value="NAD(P)-binding Rossmann-like Domain"/>
    <property type="match status" value="1"/>
</dbReference>
<dbReference type="GO" id="GO:0008641">
    <property type="term" value="F:ubiquitin-like modifier activating enzyme activity"/>
    <property type="evidence" value="ECO:0007669"/>
    <property type="project" value="InterPro"/>
</dbReference>
<reference evidence="3 4" key="1">
    <citation type="submission" date="2019-07" db="EMBL/GenBank/DDBJ databases">
        <authorList>
            <person name="Kim J."/>
        </authorList>
    </citation>
    <scope>NUCLEOTIDE SEQUENCE [LARGE SCALE GENOMIC DNA]</scope>
    <source>
        <strain evidence="3 4">G13</strain>
    </source>
</reference>
<dbReference type="GO" id="GO:0005829">
    <property type="term" value="C:cytosol"/>
    <property type="evidence" value="ECO:0007669"/>
    <property type="project" value="TreeGrafter"/>
</dbReference>
<evidence type="ECO:0000313" key="3">
    <source>
        <dbReference type="EMBL" id="TVX99822.1"/>
    </source>
</evidence>
<dbReference type="AlphaFoldDB" id="A0A559JIX7"/>
<dbReference type="OrthoDB" id="9804286at2"/>
<dbReference type="CDD" id="cd00757">
    <property type="entry name" value="ThiF_MoeB_HesA_family"/>
    <property type="match status" value="1"/>
</dbReference>
<keyword evidence="4" id="KW-1185">Reference proteome</keyword>
<dbReference type="GO" id="GO:0016779">
    <property type="term" value="F:nucleotidyltransferase activity"/>
    <property type="evidence" value="ECO:0007669"/>
    <property type="project" value="TreeGrafter"/>
</dbReference>
<dbReference type="PANTHER" id="PTHR10953:SF102">
    <property type="entry name" value="ADENYLYLTRANSFERASE AND SULFURTRANSFERASE MOCS3"/>
    <property type="match status" value="1"/>
</dbReference>
<sequence length="389" mass="42208">MFSEAETEERYSRQIRFAPIGPRGQRRLGEASVLVVGAGALGASLAQHMVRAGVGRMRLVDRDFVELSNLHRQTLFDEEDAEAALPKAVAAAAKLRRANGRARIEAFVADVDKHNVEALVADTDLVLDGTDNAATRLLLSDACFSRGIPLVYGGVAGSAGMSALLVPGDHCCLRCLLGTEDASDVDETAQTCDTLGVISPAVEWVAALQASEALKLLTDNRAALRGTWVMLDVWNFAIKEWKLPPAVDSCPYCGWGERETAVMDRYSAAGVGGAALYRDGERDGRQTDDDPEAGAPVLLCGRDTFQLKLDPSVSLEEWKRLLLAAGCTITADNRYLVRALTVEGERIVVFAEGRSLIQGAGEADRVMTIYRHYLRGENRRDTVEKSDRV</sequence>
<dbReference type="InterPro" id="IPR000594">
    <property type="entry name" value="ThiF_NAD_FAD-bd"/>
</dbReference>
<dbReference type="PANTHER" id="PTHR10953">
    <property type="entry name" value="UBIQUITIN-ACTIVATING ENZYME E1"/>
    <property type="match status" value="1"/>
</dbReference>